<protein>
    <recommendedName>
        <fullName evidence="3">F-box domain-containing protein</fullName>
    </recommendedName>
</protein>
<name>A0ABQ9QMY6_9PEZI</name>
<dbReference type="GeneID" id="85415116"/>
<keyword evidence="2" id="KW-1185">Reference proteome</keyword>
<comment type="caution">
    <text evidence="1">The sequence shown here is derived from an EMBL/GenBank/DDBJ whole genome shotgun (WGS) entry which is preliminary data.</text>
</comment>
<evidence type="ECO:0008006" key="3">
    <source>
        <dbReference type="Google" id="ProtNLM"/>
    </source>
</evidence>
<dbReference type="RefSeq" id="XP_060374542.1">
    <property type="nucleotide sequence ID" value="XM_060530878.1"/>
</dbReference>
<proteinExistence type="predicted"/>
<reference evidence="1 2" key="1">
    <citation type="submission" date="2016-10" db="EMBL/GenBank/DDBJ databases">
        <title>The genome sequence of Colletotrichum fioriniae PJ7.</title>
        <authorList>
            <person name="Baroncelli R."/>
        </authorList>
    </citation>
    <scope>NUCLEOTIDE SEQUENCE [LARGE SCALE GENOMIC DNA]</scope>
    <source>
        <strain evidence="1 2">Tom-12</strain>
    </source>
</reference>
<accession>A0ABQ9QMY6</accession>
<dbReference type="EMBL" id="MLFU01000138">
    <property type="protein sequence ID" value="KAK1479015.1"/>
    <property type="molecule type" value="Genomic_DNA"/>
</dbReference>
<dbReference type="Proteomes" id="UP001227543">
    <property type="component" value="Unassembled WGS sequence"/>
</dbReference>
<evidence type="ECO:0000313" key="2">
    <source>
        <dbReference type="Proteomes" id="UP001227543"/>
    </source>
</evidence>
<evidence type="ECO:0000313" key="1">
    <source>
        <dbReference type="EMBL" id="KAK1479015.1"/>
    </source>
</evidence>
<gene>
    <name evidence="1" type="ORF">CTAM01_14879</name>
</gene>
<organism evidence="1 2">
    <name type="scientific">Colletotrichum tamarilloi</name>
    <dbReference type="NCBI Taxonomy" id="1209934"/>
    <lineage>
        <taxon>Eukaryota</taxon>
        <taxon>Fungi</taxon>
        <taxon>Dikarya</taxon>
        <taxon>Ascomycota</taxon>
        <taxon>Pezizomycotina</taxon>
        <taxon>Sordariomycetes</taxon>
        <taxon>Hypocreomycetidae</taxon>
        <taxon>Glomerellales</taxon>
        <taxon>Glomerellaceae</taxon>
        <taxon>Colletotrichum</taxon>
        <taxon>Colletotrichum acutatum species complex</taxon>
    </lineage>
</organism>
<sequence>MNGAKPCRAPLPRELHLQILKHVANAHGSPTSPSRGIAGYASVSNDWQDYFESPIYKNFILRLQDLIPFREHIQSPRRRRYVRHIWLRLEEPQLEEDGPALPWNQSWSPFATAALYLWKPLASWEVDQAGEGLTL</sequence>